<evidence type="ECO:0000259" key="9">
    <source>
        <dbReference type="PROSITE" id="PS50111"/>
    </source>
</evidence>
<keyword evidence="12" id="KW-1185">Reference proteome</keyword>
<keyword evidence="8" id="KW-1133">Transmembrane helix</keyword>
<dbReference type="PANTHER" id="PTHR32089">
    <property type="entry name" value="METHYL-ACCEPTING CHEMOTAXIS PROTEIN MCPB"/>
    <property type="match status" value="1"/>
</dbReference>
<comment type="similarity">
    <text evidence="5">Belongs to the methyl-accepting chemotaxis (MCP) protein family.</text>
</comment>
<dbReference type="PROSITE" id="PS50111">
    <property type="entry name" value="CHEMOTAXIS_TRANSDUC_2"/>
    <property type="match status" value="1"/>
</dbReference>
<feature type="domain" description="HAMP" evidence="10">
    <location>
        <begin position="345"/>
        <end position="397"/>
    </location>
</feature>
<evidence type="ECO:0000313" key="11">
    <source>
        <dbReference type="EMBL" id="TCL52805.1"/>
    </source>
</evidence>
<evidence type="ECO:0000256" key="8">
    <source>
        <dbReference type="SAM" id="Phobius"/>
    </source>
</evidence>
<dbReference type="RefSeq" id="WP_132947404.1">
    <property type="nucleotide sequence ID" value="NZ_SLUL01000002.1"/>
</dbReference>
<comment type="subcellular location">
    <subcellularLocation>
        <location evidence="1">Cell membrane</location>
    </subcellularLocation>
</comment>
<dbReference type="InterPro" id="IPR004089">
    <property type="entry name" value="MCPsignal_dom"/>
</dbReference>
<dbReference type="SMART" id="SM00283">
    <property type="entry name" value="MA"/>
    <property type="match status" value="1"/>
</dbReference>
<evidence type="ECO:0000256" key="5">
    <source>
        <dbReference type="ARBA" id="ARBA00029447"/>
    </source>
</evidence>
<dbReference type="OrthoDB" id="2489132at2"/>
<evidence type="ECO:0000259" key="10">
    <source>
        <dbReference type="PROSITE" id="PS50885"/>
    </source>
</evidence>
<gene>
    <name evidence="11" type="ORF">EDD69_102211</name>
</gene>
<dbReference type="PANTHER" id="PTHR32089:SF112">
    <property type="entry name" value="LYSOZYME-LIKE PROTEIN-RELATED"/>
    <property type="match status" value="1"/>
</dbReference>
<evidence type="ECO:0000256" key="2">
    <source>
        <dbReference type="ARBA" id="ARBA00022475"/>
    </source>
</evidence>
<feature type="transmembrane region" description="Helical" evidence="8">
    <location>
        <begin position="21"/>
        <end position="40"/>
    </location>
</feature>
<dbReference type="Gene3D" id="6.10.340.10">
    <property type="match status" value="1"/>
</dbReference>
<dbReference type="Gene3D" id="1.10.287.950">
    <property type="entry name" value="Methyl-accepting chemotaxis protein"/>
    <property type="match status" value="1"/>
</dbReference>
<protein>
    <submittedName>
        <fullName evidence="11">Methyl-accepting chemotaxis protein</fullName>
    </submittedName>
</protein>
<evidence type="ECO:0000256" key="6">
    <source>
        <dbReference type="PROSITE-ProRule" id="PRU00284"/>
    </source>
</evidence>
<feature type="coiled-coil region" evidence="7">
    <location>
        <begin position="641"/>
        <end position="696"/>
    </location>
</feature>
<dbReference type="GO" id="GO:0005886">
    <property type="term" value="C:plasma membrane"/>
    <property type="evidence" value="ECO:0007669"/>
    <property type="project" value="UniProtKB-SubCell"/>
</dbReference>
<evidence type="ECO:0000256" key="1">
    <source>
        <dbReference type="ARBA" id="ARBA00004236"/>
    </source>
</evidence>
<keyword evidence="4 6" id="KW-0807">Transducer</keyword>
<keyword evidence="7" id="KW-0175">Coiled coil</keyword>
<dbReference type="PROSITE" id="PS50885">
    <property type="entry name" value="HAMP"/>
    <property type="match status" value="1"/>
</dbReference>
<comment type="caution">
    <text evidence="11">The sequence shown here is derived from an EMBL/GenBank/DDBJ whole genome shotgun (WGS) entry which is preliminary data.</text>
</comment>
<evidence type="ECO:0000256" key="7">
    <source>
        <dbReference type="SAM" id="Coils"/>
    </source>
</evidence>
<dbReference type="SUPFAM" id="SSF58104">
    <property type="entry name" value="Methyl-accepting chemotaxis protein (MCP) signaling domain"/>
    <property type="match status" value="1"/>
</dbReference>
<dbReference type="CDD" id="cd11386">
    <property type="entry name" value="MCP_signal"/>
    <property type="match status" value="1"/>
</dbReference>
<organism evidence="11 12">
    <name type="scientific">Thermolongibacillus altinsuensis</name>
    <dbReference type="NCBI Taxonomy" id="575256"/>
    <lineage>
        <taxon>Bacteria</taxon>
        <taxon>Bacillati</taxon>
        <taxon>Bacillota</taxon>
        <taxon>Bacilli</taxon>
        <taxon>Bacillales</taxon>
        <taxon>Anoxybacillaceae</taxon>
        <taxon>Thermolongibacillus</taxon>
    </lineage>
</organism>
<dbReference type="Pfam" id="PF00672">
    <property type="entry name" value="HAMP"/>
    <property type="match status" value="1"/>
</dbReference>
<dbReference type="GO" id="GO:0007165">
    <property type="term" value="P:signal transduction"/>
    <property type="evidence" value="ECO:0007669"/>
    <property type="project" value="UniProtKB-KW"/>
</dbReference>
<sequence length="702" mass="78375">MKGFFRWGKKLLDRLPFSKKFVLLLSIFIVALATIGLFYVRMLSEKENFVEKEKNGLAYTDGLLDLMYGLQKHREYTIVYLAGDSSVKGNVEEAQKMVQQSFKNVERIHAEYKEYFGIDKQWKSVLDDWQEIEKEWSTFTVSETIRRHHEIIYNVSKMLTTLADRSNLALDDDIDNHYLAQLVVERIPNVTETIGETQAFASDLTQSKQLYDIQRAQLTYWTNALDTSIQALSRATAPLFLEQKSLRDKIQQYQDIATTDMMGIASTLQREFLQAGTIVITPKQLYEKTNGAHEQLHKLAAFSRDLLNERISQTHASILAEKWLMITGISLVSALVIYLFVAFYVSVREQIVETERVTNEAANGNLTVQMSITSNDEFAHIAKSFNTLIASFGSIISANQKLIGDVSASADELTSITEEATQAMEQMAATMEEVAAGASKQRDGAKQNAEAVRSLAADTNYILTRAQQVTDAAEVMTDEATKGATSMEEMIQQMKTMNELVVQSSKWIQALHQRSNDIEQMAKMITAIAEQTNLLALNAAIEAARAGEHGRGFAVVADEVRKLAEQSSVSAQQIRELLQEVQTDTAQSVTAMERVLHEAEKGVALANDTDETFARIRHATNDVTMQMNEVAAKIAVMTTAFDELATTMKETEAIAEEAERQTQTAAAAHEQLLSAVQEIAASVQSLNDQAQHLAEKGKRFTV</sequence>
<keyword evidence="3 8" id="KW-0472">Membrane</keyword>
<evidence type="ECO:0000256" key="4">
    <source>
        <dbReference type="ARBA" id="ARBA00023224"/>
    </source>
</evidence>
<keyword evidence="8" id="KW-0812">Transmembrane</keyword>
<dbReference type="CDD" id="cd06225">
    <property type="entry name" value="HAMP"/>
    <property type="match status" value="1"/>
</dbReference>
<keyword evidence="2" id="KW-1003">Cell membrane</keyword>
<evidence type="ECO:0000313" key="12">
    <source>
        <dbReference type="Proteomes" id="UP000295658"/>
    </source>
</evidence>
<proteinExistence type="inferred from homology"/>
<reference evidence="11 12" key="1">
    <citation type="submission" date="2019-03" db="EMBL/GenBank/DDBJ databases">
        <title>Genomic Encyclopedia of Type Strains, Phase IV (KMG-IV): sequencing the most valuable type-strain genomes for metagenomic binning, comparative biology and taxonomic classification.</title>
        <authorList>
            <person name="Goeker M."/>
        </authorList>
    </citation>
    <scope>NUCLEOTIDE SEQUENCE [LARGE SCALE GENOMIC DNA]</scope>
    <source>
        <strain evidence="11 12">DSM 24979</strain>
    </source>
</reference>
<dbReference type="InterPro" id="IPR003660">
    <property type="entry name" value="HAMP_dom"/>
</dbReference>
<feature type="domain" description="Methyl-accepting transducer" evidence="9">
    <location>
        <begin position="416"/>
        <end position="659"/>
    </location>
</feature>
<dbReference type="Proteomes" id="UP000295658">
    <property type="component" value="Unassembled WGS sequence"/>
</dbReference>
<feature type="transmembrane region" description="Helical" evidence="8">
    <location>
        <begin position="323"/>
        <end position="347"/>
    </location>
</feature>
<evidence type="ECO:0000256" key="3">
    <source>
        <dbReference type="ARBA" id="ARBA00023136"/>
    </source>
</evidence>
<dbReference type="AlphaFoldDB" id="A0A4R1QKV0"/>
<dbReference type="Pfam" id="PF00015">
    <property type="entry name" value="MCPsignal"/>
    <property type="match status" value="1"/>
</dbReference>
<accession>A0A4R1QKV0</accession>
<dbReference type="EMBL" id="SLUL01000002">
    <property type="protein sequence ID" value="TCL52805.1"/>
    <property type="molecule type" value="Genomic_DNA"/>
</dbReference>
<name>A0A4R1QKV0_9BACL</name>